<dbReference type="PANTHER" id="PTHR32347:SF27">
    <property type="entry name" value="RND EFFLUX PUMP MEMBRANE FUSION PROTEIN BARREL-SANDWICH DOMAIN-CONTAINING PROTEIN"/>
    <property type="match status" value="1"/>
</dbReference>
<comment type="subcellular location">
    <subcellularLocation>
        <location evidence="1">Cell envelope</location>
    </subcellularLocation>
</comment>
<feature type="domain" description="Multidrug resistance protein MdtA-like alpha-helical hairpin" evidence="5">
    <location>
        <begin position="122"/>
        <end position="177"/>
    </location>
</feature>
<organism evidence="6 7">
    <name type="scientific">Bosea vestrisii</name>
    <dbReference type="NCBI Taxonomy" id="151416"/>
    <lineage>
        <taxon>Bacteria</taxon>
        <taxon>Pseudomonadati</taxon>
        <taxon>Pseudomonadota</taxon>
        <taxon>Alphaproteobacteria</taxon>
        <taxon>Hyphomicrobiales</taxon>
        <taxon>Boseaceae</taxon>
        <taxon>Bosea</taxon>
    </lineage>
</organism>
<reference evidence="7" key="1">
    <citation type="journal article" date="2019" name="Int. J. Syst. Evol. Microbiol.">
        <title>The Global Catalogue of Microorganisms (GCM) 10K type strain sequencing project: providing services to taxonomists for standard genome sequencing and annotation.</title>
        <authorList>
            <consortium name="The Broad Institute Genomics Platform"/>
            <consortium name="The Broad Institute Genome Sequencing Center for Infectious Disease"/>
            <person name="Wu L."/>
            <person name="Ma J."/>
        </authorList>
    </citation>
    <scope>NUCLEOTIDE SEQUENCE [LARGE SCALE GENOMIC DNA]</scope>
    <source>
        <strain evidence="7">CGMCC 1.16326</strain>
    </source>
</reference>
<dbReference type="Gene3D" id="2.40.30.170">
    <property type="match status" value="1"/>
</dbReference>
<feature type="compositionally biased region" description="Basic and acidic residues" evidence="3">
    <location>
        <begin position="355"/>
        <end position="364"/>
    </location>
</feature>
<dbReference type="EMBL" id="JBHSLV010000047">
    <property type="protein sequence ID" value="MFC5395427.1"/>
    <property type="molecule type" value="Genomic_DNA"/>
</dbReference>
<dbReference type="RefSeq" id="WP_377011367.1">
    <property type="nucleotide sequence ID" value="NZ_JBHSLV010000047.1"/>
</dbReference>
<feature type="region of interest" description="Disordered" evidence="3">
    <location>
        <begin position="341"/>
        <end position="364"/>
    </location>
</feature>
<dbReference type="Gene3D" id="2.40.50.100">
    <property type="match status" value="1"/>
</dbReference>
<evidence type="ECO:0000313" key="7">
    <source>
        <dbReference type="Proteomes" id="UP001596104"/>
    </source>
</evidence>
<evidence type="ECO:0000256" key="1">
    <source>
        <dbReference type="ARBA" id="ARBA00004196"/>
    </source>
</evidence>
<sequence length="364" mass="38925">MRTVVRSSLLVLLTASAAATATVSLGVREEPPKSVAPSVLRIAAPGFVEPRHGELTISARQAGTLADVLVQEGQSVKAGEPLVRFDDRLARTVLATARAEQAAAQAALTGAEVGRAQEEVAVRRARLAEAETRVSAARRRMQRIDPLLEKGIVSQRDVDAAADEIAIAEAQAEVARRELEIALRGDLPHEIARVRALRDAAASRVAEAEGVLDDHDPRAPGDGTILRLHKRIGETVLASEPLLTMGDLSRRRVRAEFRDGDILKLKPGQPSRIQAGFGGSACDGSVERLGVSAVTRSVSVERSTERIDYRVVEAWITLSADCRLPVGARVDVLVCLDGTDRDCSSRTDPGTPPDHPGDRVAADR</sequence>
<name>A0ABW0HFL7_9HYPH</name>
<dbReference type="PANTHER" id="PTHR32347">
    <property type="entry name" value="EFFLUX SYSTEM COMPONENT YKNX-RELATED"/>
    <property type="match status" value="1"/>
</dbReference>
<evidence type="ECO:0000256" key="4">
    <source>
        <dbReference type="SAM" id="SignalP"/>
    </source>
</evidence>
<keyword evidence="2" id="KW-0175">Coiled coil</keyword>
<dbReference type="Pfam" id="PF25876">
    <property type="entry name" value="HH_MFP_RND"/>
    <property type="match status" value="1"/>
</dbReference>
<feature type="chain" id="PRO_5047500687" evidence="4">
    <location>
        <begin position="22"/>
        <end position="364"/>
    </location>
</feature>
<evidence type="ECO:0000256" key="3">
    <source>
        <dbReference type="SAM" id="MobiDB-lite"/>
    </source>
</evidence>
<dbReference type="InterPro" id="IPR050465">
    <property type="entry name" value="UPF0194_transport"/>
</dbReference>
<comment type="caution">
    <text evidence="6">The sequence shown here is derived from an EMBL/GenBank/DDBJ whole genome shotgun (WGS) entry which is preliminary data.</text>
</comment>
<dbReference type="InterPro" id="IPR058624">
    <property type="entry name" value="MdtA-like_HH"/>
</dbReference>
<dbReference type="Gene3D" id="1.10.287.470">
    <property type="entry name" value="Helix hairpin bin"/>
    <property type="match status" value="2"/>
</dbReference>
<evidence type="ECO:0000259" key="5">
    <source>
        <dbReference type="Pfam" id="PF25876"/>
    </source>
</evidence>
<keyword evidence="7" id="KW-1185">Reference proteome</keyword>
<proteinExistence type="predicted"/>
<dbReference type="Proteomes" id="UP001596104">
    <property type="component" value="Unassembled WGS sequence"/>
</dbReference>
<accession>A0ABW0HFL7</accession>
<evidence type="ECO:0000256" key="2">
    <source>
        <dbReference type="ARBA" id="ARBA00023054"/>
    </source>
</evidence>
<gene>
    <name evidence="6" type="ORF">ACFPPC_22615</name>
</gene>
<evidence type="ECO:0000313" key="6">
    <source>
        <dbReference type="EMBL" id="MFC5395427.1"/>
    </source>
</evidence>
<feature type="signal peptide" evidence="4">
    <location>
        <begin position="1"/>
        <end position="21"/>
    </location>
</feature>
<dbReference type="SUPFAM" id="SSF111369">
    <property type="entry name" value="HlyD-like secretion proteins"/>
    <property type="match status" value="1"/>
</dbReference>
<keyword evidence="4" id="KW-0732">Signal</keyword>
<protein>
    <submittedName>
        <fullName evidence="6">HlyD family secretion protein</fullName>
    </submittedName>
</protein>